<accession>A0ABN8I1H8</accession>
<protein>
    <submittedName>
        <fullName evidence="1">Uncharacterized protein</fullName>
    </submittedName>
</protein>
<evidence type="ECO:0000313" key="1">
    <source>
        <dbReference type="EMBL" id="CAH2046143.1"/>
    </source>
</evidence>
<reference evidence="1" key="1">
    <citation type="submission" date="2022-03" db="EMBL/GenBank/DDBJ databases">
        <authorList>
            <person name="Martin H S."/>
        </authorList>
    </citation>
    <scope>NUCLEOTIDE SEQUENCE</scope>
</reference>
<proteinExistence type="predicted"/>
<organism evidence="1 2">
    <name type="scientific">Iphiclides podalirius</name>
    <name type="common">scarce swallowtail</name>
    <dbReference type="NCBI Taxonomy" id="110791"/>
    <lineage>
        <taxon>Eukaryota</taxon>
        <taxon>Metazoa</taxon>
        <taxon>Ecdysozoa</taxon>
        <taxon>Arthropoda</taxon>
        <taxon>Hexapoda</taxon>
        <taxon>Insecta</taxon>
        <taxon>Pterygota</taxon>
        <taxon>Neoptera</taxon>
        <taxon>Endopterygota</taxon>
        <taxon>Lepidoptera</taxon>
        <taxon>Glossata</taxon>
        <taxon>Ditrysia</taxon>
        <taxon>Papilionoidea</taxon>
        <taxon>Papilionidae</taxon>
        <taxon>Papilioninae</taxon>
        <taxon>Iphiclides</taxon>
    </lineage>
</organism>
<dbReference type="Proteomes" id="UP000837857">
    <property type="component" value="Chromosome 16"/>
</dbReference>
<gene>
    <name evidence="1" type="ORF">IPOD504_LOCUS5387</name>
</gene>
<name>A0ABN8I1H8_9NEOP</name>
<feature type="non-terminal residue" evidence="1">
    <location>
        <position position="98"/>
    </location>
</feature>
<dbReference type="EMBL" id="OW152828">
    <property type="protein sequence ID" value="CAH2046143.1"/>
    <property type="molecule type" value="Genomic_DNA"/>
</dbReference>
<evidence type="ECO:0000313" key="2">
    <source>
        <dbReference type="Proteomes" id="UP000837857"/>
    </source>
</evidence>
<keyword evidence="2" id="KW-1185">Reference proteome</keyword>
<sequence length="98" mass="11044">MFVIEFSKFHIQRCLRRLAAAPSDETRSSVLYGHFLASTYKAACSSTFGLEDHLEGRLLSRDRIGYFQCGFKPGTQAQWGALTAPPCARHCRIKEQCT</sequence>